<name>A0ABR1PAS1_DIAER</name>
<dbReference type="EMBL" id="JAKNSF020000023">
    <property type="protein sequence ID" value="KAK7731142.1"/>
    <property type="molecule type" value="Genomic_DNA"/>
</dbReference>
<reference evidence="2 3" key="1">
    <citation type="submission" date="2024-02" db="EMBL/GenBank/DDBJ databases">
        <title>De novo assembly and annotation of 12 fungi associated with fruit tree decline syndrome in Ontario, Canada.</title>
        <authorList>
            <person name="Sulman M."/>
            <person name="Ellouze W."/>
            <person name="Ilyukhin E."/>
        </authorList>
    </citation>
    <scope>NUCLEOTIDE SEQUENCE [LARGE SCALE GENOMIC DNA]</scope>
    <source>
        <strain evidence="2 3">M169</strain>
    </source>
</reference>
<protein>
    <submittedName>
        <fullName evidence="2">Uncharacterized protein</fullName>
    </submittedName>
</protein>
<sequence>MPILNKNKLRTATADDDPGGGDGVDSSLRIVTLHDDCNGIVDPMQNEVDGRILCEPQNETVSIGSQDDLTYDVLNSEIVRMIGQSGDHGEAQTAAANLIILEYVYDDERIETEPLDGEDDQQLRSIIARGSGFVYVVWEWDNDDDGN</sequence>
<accession>A0ABR1PAS1</accession>
<gene>
    <name evidence="2" type="ORF">SLS63_005417</name>
</gene>
<evidence type="ECO:0000313" key="3">
    <source>
        <dbReference type="Proteomes" id="UP001430848"/>
    </source>
</evidence>
<evidence type="ECO:0000256" key="1">
    <source>
        <dbReference type="SAM" id="MobiDB-lite"/>
    </source>
</evidence>
<feature type="region of interest" description="Disordered" evidence="1">
    <location>
        <begin position="1"/>
        <end position="23"/>
    </location>
</feature>
<dbReference type="Proteomes" id="UP001430848">
    <property type="component" value="Unassembled WGS sequence"/>
</dbReference>
<evidence type="ECO:0000313" key="2">
    <source>
        <dbReference type="EMBL" id="KAK7731142.1"/>
    </source>
</evidence>
<proteinExistence type="predicted"/>
<keyword evidence="3" id="KW-1185">Reference proteome</keyword>
<organism evidence="2 3">
    <name type="scientific">Diaporthe eres</name>
    <name type="common">Phomopsis oblonga</name>
    <dbReference type="NCBI Taxonomy" id="83184"/>
    <lineage>
        <taxon>Eukaryota</taxon>
        <taxon>Fungi</taxon>
        <taxon>Dikarya</taxon>
        <taxon>Ascomycota</taxon>
        <taxon>Pezizomycotina</taxon>
        <taxon>Sordariomycetes</taxon>
        <taxon>Sordariomycetidae</taxon>
        <taxon>Diaporthales</taxon>
        <taxon>Diaporthaceae</taxon>
        <taxon>Diaporthe</taxon>
        <taxon>Diaporthe eres species complex</taxon>
    </lineage>
</organism>
<comment type="caution">
    <text evidence="2">The sequence shown here is derived from an EMBL/GenBank/DDBJ whole genome shotgun (WGS) entry which is preliminary data.</text>
</comment>